<dbReference type="Proteomes" id="UP000515811">
    <property type="component" value="Chromosome"/>
</dbReference>
<dbReference type="PRINTS" id="PR00081">
    <property type="entry name" value="GDHRDH"/>
</dbReference>
<evidence type="ECO:0000256" key="1">
    <source>
        <dbReference type="ARBA" id="ARBA00006484"/>
    </source>
</evidence>
<proteinExistence type="inferred from homology"/>
<dbReference type="KEGG" id="drg:H9K76_10200"/>
<dbReference type="PANTHER" id="PTHR42760">
    <property type="entry name" value="SHORT-CHAIN DEHYDROGENASES/REDUCTASES FAMILY MEMBER"/>
    <property type="match status" value="1"/>
</dbReference>
<dbReference type="RefSeq" id="WP_187600051.1">
    <property type="nucleotide sequence ID" value="NZ_CP060714.1"/>
</dbReference>
<gene>
    <name evidence="2" type="ORF">H9K76_10200</name>
</gene>
<dbReference type="GO" id="GO:0006633">
    <property type="term" value="P:fatty acid biosynthetic process"/>
    <property type="evidence" value="ECO:0007669"/>
    <property type="project" value="TreeGrafter"/>
</dbReference>
<evidence type="ECO:0000313" key="3">
    <source>
        <dbReference type="Proteomes" id="UP000515811"/>
    </source>
</evidence>
<dbReference type="InterPro" id="IPR002347">
    <property type="entry name" value="SDR_fam"/>
</dbReference>
<evidence type="ECO:0000313" key="2">
    <source>
        <dbReference type="EMBL" id="QNN59118.1"/>
    </source>
</evidence>
<dbReference type="PRINTS" id="PR00080">
    <property type="entry name" value="SDRFAMILY"/>
</dbReference>
<dbReference type="PROSITE" id="PS00061">
    <property type="entry name" value="ADH_SHORT"/>
    <property type="match status" value="1"/>
</dbReference>
<dbReference type="GO" id="GO:0048038">
    <property type="term" value="F:quinone binding"/>
    <property type="evidence" value="ECO:0007669"/>
    <property type="project" value="TreeGrafter"/>
</dbReference>
<dbReference type="AlphaFoldDB" id="A0A7G9RU43"/>
<dbReference type="InterPro" id="IPR020904">
    <property type="entry name" value="Sc_DH/Rdtase_CS"/>
</dbReference>
<dbReference type="InterPro" id="IPR036291">
    <property type="entry name" value="NAD(P)-bd_dom_sf"/>
</dbReference>
<dbReference type="PANTHER" id="PTHR42760:SF122">
    <property type="entry name" value="NAD(P)-BINDING PROTEIN"/>
    <property type="match status" value="1"/>
</dbReference>
<sequence length="270" mass="28003">MSLSLETKTALIFGAGAAEAGPGNGAAVAIRMAAQGALVYAVDKDMASARRTQQLAQEAGGRCEVIEADVCDEASIQRAVQLAQVNRGTIDILVNNVGAVMLGGPEDVSVEEWERSFTLNTRSAFLALKHVLPLMKRAGRGAIVQVSSVAGTRAGGTAFCAYSASKAAMNALGMSVAMQYAGHGIRCNNILLGMMDTALVRQQLAIAHPQGLDHLLATRNAICPTGAMGSPWDAADAAVYLASDAARYINGTDIYVDGGLHNQICPRGSA</sequence>
<dbReference type="Pfam" id="PF13561">
    <property type="entry name" value="adh_short_C2"/>
    <property type="match status" value="1"/>
</dbReference>
<reference evidence="2 3" key="1">
    <citation type="submission" date="2020-08" db="EMBL/GenBank/DDBJ databases">
        <title>Genome sequence of Diaphorobacter ruginosibacter DSM 27467T.</title>
        <authorList>
            <person name="Hyun D.-W."/>
            <person name="Bae J.-W."/>
        </authorList>
    </citation>
    <scope>NUCLEOTIDE SEQUENCE [LARGE SCALE GENOMIC DNA]</scope>
    <source>
        <strain evidence="2 3">DSM 27467</strain>
    </source>
</reference>
<keyword evidence="3" id="KW-1185">Reference proteome</keyword>
<protein>
    <submittedName>
        <fullName evidence="2">SDR family oxidoreductase</fullName>
    </submittedName>
</protein>
<dbReference type="FunFam" id="3.40.50.720:FF:000084">
    <property type="entry name" value="Short-chain dehydrogenase reductase"/>
    <property type="match status" value="1"/>
</dbReference>
<name>A0A7G9RU43_9BURK</name>
<dbReference type="EMBL" id="CP060714">
    <property type="protein sequence ID" value="QNN59118.1"/>
    <property type="molecule type" value="Genomic_DNA"/>
</dbReference>
<dbReference type="Gene3D" id="3.40.50.720">
    <property type="entry name" value="NAD(P)-binding Rossmann-like Domain"/>
    <property type="match status" value="1"/>
</dbReference>
<dbReference type="SUPFAM" id="SSF51735">
    <property type="entry name" value="NAD(P)-binding Rossmann-fold domains"/>
    <property type="match status" value="1"/>
</dbReference>
<comment type="similarity">
    <text evidence="1">Belongs to the short-chain dehydrogenases/reductases (SDR) family.</text>
</comment>
<organism evidence="2 3">
    <name type="scientific">Diaphorobacter ruginosibacter</name>
    <dbReference type="NCBI Taxonomy" id="1715720"/>
    <lineage>
        <taxon>Bacteria</taxon>
        <taxon>Pseudomonadati</taxon>
        <taxon>Pseudomonadota</taxon>
        <taxon>Betaproteobacteria</taxon>
        <taxon>Burkholderiales</taxon>
        <taxon>Comamonadaceae</taxon>
        <taxon>Diaphorobacter</taxon>
    </lineage>
</organism>
<dbReference type="CDD" id="cd05233">
    <property type="entry name" value="SDR_c"/>
    <property type="match status" value="1"/>
</dbReference>
<accession>A0A7G9RU43</accession>
<dbReference type="GO" id="GO:0016616">
    <property type="term" value="F:oxidoreductase activity, acting on the CH-OH group of donors, NAD or NADP as acceptor"/>
    <property type="evidence" value="ECO:0007669"/>
    <property type="project" value="TreeGrafter"/>
</dbReference>